<proteinExistence type="predicted"/>
<dbReference type="Proteomes" id="UP000256478">
    <property type="component" value="Unassembled WGS sequence"/>
</dbReference>
<name>A0A3E0TPG3_9GAMM</name>
<dbReference type="SUPFAM" id="SSF52833">
    <property type="entry name" value="Thioredoxin-like"/>
    <property type="match status" value="1"/>
</dbReference>
<dbReference type="Gene3D" id="3.40.30.10">
    <property type="entry name" value="Glutaredoxin"/>
    <property type="match status" value="1"/>
</dbReference>
<protein>
    <recommendedName>
        <fullName evidence="3">Thioredoxin</fullName>
    </recommendedName>
</protein>
<evidence type="ECO:0000313" key="1">
    <source>
        <dbReference type="EMBL" id="REL25962.1"/>
    </source>
</evidence>
<comment type="caution">
    <text evidence="1">The sequence shown here is derived from an EMBL/GenBank/DDBJ whole genome shotgun (WGS) entry which is preliminary data.</text>
</comment>
<organism evidence="1 2">
    <name type="scientific">Thalassotalea euphylliae</name>
    <dbReference type="NCBI Taxonomy" id="1655234"/>
    <lineage>
        <taxon>Bacteria</taxon>
        <taxon>Pseudomonadati</taxon>
        <taxon>Pseudomonadota</taxon>
        <taxon>Gammaproteobacteria</taxon>
        <taxon>Alteromonadales</taxon>
        <taxon>Colwelliaceae</taxon>
        <taxon>Thalassotalea</taxon>
    </lineage>
</organism>
<accession>A0A3E0TPG3</accession>
<dbReference type="CDD" id="cd02947">
    <property type="entry name" value="TRX_family"/>
    <property type="match status" value="1"/>
</dbReference>
<dbReference type="EMBL" id="QUOU01000001">
    <property type="protein sequence ID" value="REL25962.1"/>
    <property type="molecule type" value="Genomic_DNA"/>
</dbReference>
<evidence type="ECO:0000313" key="2">
    <source>
        <dbReference type="Proteomes" id="UP000256478"/>
    </source>
</evidence>
<evidence type="ECO:0008006" key="3">
    <source>
        <dbReference type="Google" id="ProtNLM"/>
    </source>
</evidence>
<reference evidence="1 2" key="1">
    <citation type="submission" date="2018-08" db="EMBL/GenBank/DDBJ databases">
        <title>Thalassotalea euphylliae genome.</title>
        <authorList>
            <person name="Summers S."/>
            <person name="Rice S.A."/>
            <person name="Freckelton M.L."/>
            <person name="Nedved B.T."/>
            <person name="Hadfield M.G."/>
        </authorList>
    </citation>
    <scope>NUCLEOTIDE SEQUENCE [LARGE SCALE GENOMIC DNA]</scope>
    <source>
        <strain evidence="1 2">H1</strain>
    </source>
</reference>
<dbReference type="OrthoDB" id="6398367at2"/>
<gene>
    <name evidence="1" type="ORF">DXX93_04885</name>
</gene>
<dbReference type="Pfam" id="PF14595">
    <property type="entry name" value="Thioredoxin_9"/>
    <property type="match status" value="1"/>
</dbReference>
<dbReference type="InterPro" id="IPR036249">
    <property type="entry name" value="Thioredoxin-like_sf"/>
</dbReference>
<dbReference type="AlphaFoldDB" id="A0A3E0TPG3"/>
<sequence>MLPIQYDNNLLSKKFTKPTKLSKSTKPNKSVNPIWSTLAVALTATLTLGVLGGCNSTNTESSNIQVGSGHGSESSGNPSPYAVGDLTQSELFDKHPYFAKGYDAFQLSQAQVAQVKSLSSDISLDVYFGAWCHDSQREVPRLLKAMSANANVAVALIALDIRKQEPQGRAASHGVKYTPTIIVKRNGKELGRIIERPKADLISDIVALVK</sequence>
<dbReference type="RefSeq" id="WP_116007084.1">
    <property type="nucleotide sequence ID" value="NZ_QUOU01000001.1"/>
</dbReference>